<feature type="compositionally biased region" description="Basic and acidic residues" evidence="1">
    <location>
        <begin position="17"/>
        <end position="28"/>
    </location>
</feature>
<comment type="caution">
    <text evidence="2">The sequence shown here is derived from an EMBL/GenBank/DDBJ whole genome shotgun (WGS) entry which is preliminary data.</text>
</comment>
<dbReference type="AlphaFoldDB" id="A0AAW0JSJ6"/>
<evidence type="ECO:0000313" key="2">
    <source>
        <dbReference type="EMBL" id="KAK7829983.1"/>
    </source>
</evidence>
<protein>
    <submittedName>
        <fullName evidence="2">Uncharacterized protein</fullName>
    </submittedName>
</protein>
<feature type="region of interest" description="Disordered" evidence="1">
    <location>
        <begin position="1"/>
        <end position="30"/>
    </location>
</feature>
<evidence type="ECO:0000256" key="1">
    <source>
        <dbReference type="SAM" id="MobiDB-lite"/>
    </source>
</evidence>
<keyword evidence="3" id="KW-1185">Reference proteome</keyword>
<sequence>MGSPEEYHQSRNCRKNTPTDRPVERDKATPPTAFFRADFILSPTLLGKRAKGRENSLFGSDHRVTQCSSHLMGVTGLKIERSWNGGSVGPASQWLQIAYAQ</sequence>
<proteinExistence type="predicted"/>
<dbReference type="Proteomes" id="UP001488838">
    <property type="component" value="Unassembled WGS sequence"/>
</dbReference>
<dbReference type="EMBL" id="JBBHLL010000019">
    <property type="protein sequence ID" value="KAK7829983.1"/>
    <property type="molecule type" value="Genomic_DNA"/>
</dbReference>
<evidence type="ECO:0000313" key="3">
    <source>
        <dbReference type="Proteomes" id="UP001488838"/>
    </source>
</evidence>
<organism evidence="2 3">
    <name type="scientific">Myodes glareolus</name>
    <name type="common">Bank vole</name>
    <name type="synonym">Clethrionomys glareolus</name>
    <dbReference type="NCBI Taxonomy" id="447135"/>
    <lineage>
        <taxon>Eukaryota</taxon>
        <taxon>Metazoa</taxon>
        <taxon>Chordata</taxon>
        <taxon>Craniata</taxon>
        <taxon>Vertebrata</taxon>
        <taxon>Euteleostomi</taxon>
        <taxon>Mammalia</taxon>
        <taxon>Eutheria</taxon>
        <taxon>Euarchontoglires</taxon>
        <taxon>Glires</taxon>
        <taxon>Rodentia</taxon>
        <taxon>Myomorpha</taxon>
        <taxon>Muroidea</taxon>
        <taxon>Cricetidae</taxon>
        <taxon>Arvicolinae</taxon>
        <taxon>Myodes</taxon>
    </lineage>
</organism>
<reference evidence="2 3" key="1">
    <citation type="journal article" date="2023" name="bioRxiv">
        <title>Conserved and derived expression patterns and positive selection on dental genes reveal complex evolutionary context of ever-growing rodent molars.</title>
        <authorList>
            <person name="Calamari Z.T."/>
            <person name="Song A."/>
            <person name="Cohen E."/>
            <person name="Akter M."/>
            <person name="Roy R.D."/>
            <person name="Hallikas O."/>
            <person name="Christensen M.M."/>
            <person name="Li P."/>
            <person name="Marangoni P."/>
            <person name="Jernvall J."/>
            <person name="Klein O.D."/>
        </authorList>
    </citation>
    <scope>NUCLEOTIDE SEQUENCE [LARGE SCALE GENOMIC DNA]</scope>
    <source>
        <strain evidence="2">V071</strain>
    </source>
</reference>
<name>A0AAW0JSJ6_MYOGA</name>
<gene>
    <name evidence="2" type="ORF">U0070_003438</name>
</gene>
<accession>A0AAW0JSJ6</accession>